<name>A0AAP2ZB64_9EURY</name>
<evidence type="ECO:0000313" key="2">
    <source>
        <dbReference type="Proteomes" id="UP001321047"/>
    </source>
</evidence>
<reference evidence="1 2" key="1">
    <citation type="submission" date="2022-09" db="EMBL/GenBank/DDBJ databases">
        <title>Enrichment on poylsaccharides allowed isolation of novel metabolic and taxonomic groups of Haloarchaea.</title>
        <authorList>
            <person name="Sorokin D.Y."/>
            <person name="Elcheninov A.G."/>
            <person name="Khizhniak T.V."/>
            <person name="Kolganova T.V."/>
            <person name="Kublanov I.V."/>
        </authorList>
    </citation>
    <scope>NUCLEOTIDE SEQUENCE [LARGE SCALE GENOMIC DNA]</scope>
    <source>
        <strain evidence="1 2">AArc-curdl1</strain>
    </source>
</reference>
<dbReference type="EMBL" id="JAOPJZ010000027">
    <property type="protein sequence ID" value="MCU4753997.1"/>
    <property type="molecule type" value="Genomic_DNA"/>
</dbReference>
<organism evidence="1 2">
    <name type="scientific">Natronosalvus hydrolyticus</name>
    <dbReference type="NCBI Taxonomy" id="2979988"/>
    <lineage>
        <taxon>Archaea</taxon>
        <taxon>Methanobacteriati</taxon>
        <taxon>Methanobacteriota</taxon>
        <taxon>Stenosarchaea group</taxon>
        <taxon>Halobacteria</taxon>
        <taxon>Halobacteriales</taxon>
        <taxon>Natrialbaceae</taxon>
        <taxon>Natronosalvus</taxon>
    </lineage>
</organism>
<dbReference type="InterPro" id="IPR058984">
    <property type="entry name" value="PDDEXK-like_halobact"/>
</dbReference>
<keyword evidence="2" id="KW-1185">Reference proteome</keyword>
<dbReference type="Pfam" id="PF26437">
    <property type="entry name" value="PDDEXK_18"/>
    <property type="match status" value="1"/>
</dbReference>
<proteinExistence type="predicted"/>
<gene>
    <name evidence="1" type="ORF">OB919_18775</name>
</gene>
<sequence length="219" mass="24753">MGITEDELASAIIDYHNEDAAEFDDIEDCRVYPEAHYNHYGDRGVADLYIVEEYVGGATDGHVYELKSESAVKEATGANEIVRQFNKMREYFFKGSSHKGPDSLTFELCFTPTAYNLRHVVDNLSIYQSTVDQKLTDAEPKVKKLEMADGSTEWVERLKVLVTTRPPDGEHITPIQFCNVDGSMPKEYNFSALAKGMNPLIHDEFEEVFAEITAEYSSE</sequence>
<dbReference type="RefSeq" id="WP_342810302.1">
    <property type="nucleotide sequence ID" value="NZ_JAOPJZ010000027.1"/>
</dbReference>
<dbReference type="Proteomes" id="UP001321047">
    <property type="component" value="Unassembled WGS sequence"/>
</dbReference>
<evidence type="ECO:0000313" key="1">
    <source>
        <dbReference type="EMBL" id="MCU4753997.1"/>
    </source>
</evidence>
<comment type="caution">
    <text evidence="1">The sequence shown here is derived from an EMBL/GenBank/DDBJ whole genome shotgun (WGS) entry which is preliminary data.</text>
</comment>
<dbReference type="AlphaFoldDB" id="A0AAP2ZB64"/>
<protein>
    <submittedName>
        <fullName evidence="1">Uncharacterized protein</fullName>
    </submittedName>
</protein>
<accession>A0AAP2ZB64</accession>